<dbReference type="InterPro" id="IPR052156">
    <property type="entry name" value="BCAA_Transport_ATP-bd_LivF"/>
</dbReference>
<organism evidence="7 8">
    <name type="scientific">Frankia umida</name>
    <dbReference type="NCBI Taxonomy" id="573489"/>
    <lineage>
        <taxon>Bacteria</taxon>
        <taxon>Bacillati</taxon>
        <taxon>Actinomycetota</taxon>
        <taxon>Actinomycetes</taxon>
        <taxon>Frankiales</taxon>
        <taxon>Frankiaceae</taxon>
        <taxon>Frankia</taxon>
    </lineage>
</organism>
<feature type="domain" description="ABC transporter" evidence="6">
    <location>
        <begin position="2"/>
        <end position="230"/>
    </location>
</feature>
<sequence>MLNLTGVTAGYGSTTVLRDVDFAVGEGEVVALLGPNGAGKTTLLRTATGLLRPSAGRIEFAGDEITGRPAQYFSRGGICLLPEGRGIFPSLTVRENLMIQGRGRALDASIATASELYPVLGRRLRQTAGSMSGGEQQMLALARAYLTDPKIVLVDEASLGLAPLAVDTIYEALGRLVRTGVSLVVVEQYVQKALAIADTAFILNQGVMVHSGPAKEINIEQIYERYLGINA</sequence>
<dbReference type="InterPro" id="IPR003593">
    <property type="entry name" value="AAA+_ATPase"/>
</dbReference>
<dbReference type="Proteomes" id="UP001201873">
    <property type="component" value="Unassembled WGS sequence"/>
</dbReference>
<evidence type="ECO:0000259" key="6">
    <source>
        <dbReference type="PROSITE" id="PS50893"/>
    </source>
</evidence>
<evidence type="ECO:0000256" key="1">
    <source>
        <dbReference type="ARBA" id="ARBA00005417"/>
    </source>
</evidence>
<name>A0ABT0JSZ0_9ACTN</name>
<dbReference type="Gene3D" id="3.40.50.300">
    <property type="entry name" value="P-loop containing nucleotide triphosphate hydrolases"/>
    <property type="match status" value="1"/>
</dbReference>
<protein>
    <submittedName>
        <fullName evidence="7">ABC transporter ATP-binding protein</fullName>
    </submittedName>
</protein>
<keyword evidence="5" id="KW-0029">Amino-acid transport</keyword>
<dbReference type="PANTHER" id="PTHR43820">
    <property type="entry name" value="HIGH-AFFINITY BRANCHED-CHAIN AMINO ACID TRANSPORT ATP-BINDING PROTEIN LIVF"/>
    <property type="match status" value="1"/>
</dbReference>
<dbReference type="CDD" id="cd03224">
    <property type="entry name" value="ABC_TM1139_LivF_branched"/>
    <property type="match status" value="1"/>
</dbReference>
<evidence type="ECO:0000256" key="3">
    <source>
        <dbReference type="ARBA" id="ARBA00022741"/>
    </source>
</evidence>
<gene>
    <name evidence="7" type="ORF">MXD59_02470</name>
</gene>
<evidence type="ECO:0000256" key="2">
    <source>
        <dbReference type="ARBA" id="ARBA00022448"/>
    </source>
</evidence>
<comment type="similarity">
    <text evidence="1">Belongs to the ABC transporter superfamily.</text>
</comment>
<keyword evidence="3" id="KW-0547">Nucleotide-binding</keyword>
<dbReference type="InterPro" id="IPR017871">
    <property type="entry name" value="ABC_transporter-like_CS"/>
</dbReference>
<accession>A0ABT0JSZ0</accession>
<evidence type="ECO:0000256" key="5">
    <source>
        <dbReference type="ARBA" id="ARBA00022970"/>
    </source>
</evidence>
<dbReference type="EMBL" id="JALKFT010000002">
    <property type="protein sequence ID" value="MCK9874658.1"/>
    <property type="molecule type" value="Genomic_DNA"/>
</dbReference>
<keyword evidence="2" id="KW-0813">Transport</keyword>
<dbReference type="GO" id="GO:0005524">
    <property type="term" value="F:ATP binding"/>
    <property type="evidence" value="ECO:0007669"/>
    <property type="project" value="UniProtKB-KW"/>
</dbReference>
<dbReference type="PANTHER" id="PTHR43820:SF4">
    <property type="entry name" value="HIGH-AFFINITY BRANCHED-CHAIN AMINO ACID TRANSPORT ATP-BINDING PROTEIN LIVF"/>
    <property type="match status" value="1"/>
</dbReference>
<dbReference type="Pfam" id="PF00005">
    <property type="entry name" value="ABC_tran"/>
    <property type="match status" value="1"/>
</dbReference>
<evidence type="ECO:0000313" key="8">
    <source>
        <dbReference type="Proteomes" id="UP001201873"/>
    </source>
</evidence>
<proteinExistence type="inferred from homology"/>
<dbReference type="InterPro" id="IPR027417">
    <property type="entry name" value="P-loop_NTPase"/>
</dbReference>
<reference evidence="7 8" key="1">
    <citation type="submission" date="2022-04" db="EMBL/GenBank/DDBJ databases">
        <title>Genome diversity in the genus Frankia.</title>
        <authorList>
            <person name="Carlos-Shanley C."/>
            <person name="Hahn D."/>
        </authorList>
    </citation>
    <scope>NUCLEOTIDE SEQUENCE [LARGE SCALE GENOMIC DNA]</scope>
    <source>
        <strain evidence="7 8">Ag45/Mut15</strain>
    </source>
</reference>
<comment type="caution">
    <text evidence="7">The sequence shown here is derived from an EMBL/GenBank/DDBJ whole genome shotgun (WGS) entry which is preliminary data.</text>
</comment>
<dbReference type="SMART" id="SM00382">
    <property type="entry name" value="AAA"/>
    <property type="match status" value="1"/>
</dbReference>
<evidence type="ECO:0000256" key="4">
    <source>
        <dbReference type="ARBA" id="ARBA00022840"/>
    </source>
</evidence>
<dbReference type="PROSITE" id="PS00211">
    <property type="entry name" value="ABC_TRANSPORTER_1"/>
    <property type="match status" value="1"/>
</dbReference>
<dbReference type="RefSeq" id="WP_248823285.1">
    <property type="nucleotide sequence ID" value="NZ_JALKFT010000002.1"/>
</dbReference>
<dbReference type="InterPro" id="IPR003439">
    <property type="entry name" value="ABC_transporter-like_ATP-bd"/>
</dbReference>
<keyword evidence="4 7" id="KW-0067">ATP-binding</keyword>
<dbReference type="SUPFAM" id="SSF52540">
    <property type="entry name" value="P-loop containing nucleoside triphosphate hydrolases"/>
    <property type="match status" value="1"/>
</dbReference>
<keyword evidence="8" id="KW-1185">Reference proteome</keyword>
<dbReference type="PROSITE" id="PS50893">
    <property type="entry name" value="ABC_TRANSPORTER_2"/>
    <property type="match status" value="1"/>
</dbReference>
<evidence type="ECO:0000313" key="7">
    <source>
        <dbReference type="EMBL" id="MCK9874658.1"/>
    </source>
</evidence>